<dbReference type="KEGG" id="fse:DI487_01575"/>
<evidence type="ECO:0000256" key="1">
    <source>
        <dbReference type="SAM" id="Phobius"/>
    </source>
</evidence>
<reference evidence="2 3" key="1">
    <citation type="submission" date="2018-05" db="EMBL/GenBank/DDBJ databases">
        <title>Flavobacterium sp. MEBiC07310.</title>
        <authorList>
            <person name="Baek K."/>
        </authorList>
    </citation>
    <scope>NUCLEOTIDE SEQUENCE [LARGE SCALE GENOMIC DNA]</scope>
    <source>
        <strain evidence="2 3">MEBiC07310</strain>
    </source>
</reference>
<keyword evidence="1" id="KW-0812">Transmembrane</keyword>
<dbReference type="Proteomes" id="UP000245429">
    <property type="component" value="Chromosome"/>
</dbReference>
<evidence type="ECO:0000313" key="2">
    <source>
        <dbReference type="EMBL" id="AWM12687.1"/>
    </source>
</evidence>
<evidence type="ECO:0008006" key="4">
    <source>
        <dbReference type="Google" id="ProtNLM"/>
    </source>
</evidence>
<dbReference type="OrthoDB" id="9815923at2"/>
<keyword evidence="1" id="KW-0472">Membrane</keyword>
<organism evidence="2 3">
    <name type="scientific">Flavobacterium sediminis</name>
    <dbReference type="NCBI Taxonomy" id="2201181"/>
    <lineage>
        <taxon>Bacteria</taxon>
        <taxon>Pseudomonadati</taxon>
        <taxon>Bacteroidota</taxon>
        <taxon>Flavobacteriia</taxon>
        <taxon>Flavobacteriales</taxon>
        <taxon>Flavobacteriaceae</taxon>
        <taxon>Flavobacterium</taxon>
    </lineage>
</organism>
<keyword evidence="1" id="KW-1133">Transmembrane helix</keyword>
<sequence length="246" mass="29398">MKNKVALITFQYHQNINFEPLINSLNDFISEIFILSFDNSDIKSTSREVTFLDCTDFDLEISYKKIYNSSDADFFLILSPFDRIHDDTVTEFKTFIDKRHPDKCLAFKKQIDFIDGSINYSSLSKKTIPVLFSKEYFKAFFISEQKIKPVLYTSKQLINYHPYNNFDQFNSLLTIEAQINAMRSYRLRKKSYLIRILNEPFKVFLYELFFMKCIFNGFNGLILANLLAFKKFKEELFLWMKYRHID</sequence>
<dbReference type="RefSeq" id="WP_109568096.1">
    <property type="nucleotide sequence ID" value="NZ_CP029463.1"/>
</dbReference>
<name>A0A2U8QRB6_9FLAO</name>
<proteinExistence type="predicted"/>
<feature type="transmembrane region" description="Helical" evidence="1">
    <location>
        <begin position="203"/>
        <end position="229"/>
    </location>
</feature>
<gene>
    <name evidence="2" type="ORF">DI487_01575</name>
</gene>
<accession>A0A2U8QRB6</accession>
<protein>
    <recommendedName>
        <fullName evidence="4">Glycosyl transferase family 2</fullName>
    </recommendedName>
</protein>
<keyword evidence="3" id="KW-1185">Reference proteome</keyword>
<dbReference type="EMBL" id="CP029463">
    <property type="protein sequence ID" value="AWM12687.1"/>
    <property type="molecule type" value="Genomic_DNA"/>
</dbReference>
<evidence type="ECO:0000313" key="3">
    <source>
        <dbReference type="Proteomes" id="UP000245429"/>
    </source>
</evidence>
<dbReference type="AlphaFoldDB" id="A0A2U8QRB6"/>